<keyword evidence="1" id="KW-1133">Transmembrane helix</keyword>
<sequence>MTNKFFDYINLHKGEEKGEKVLENIRANIAFKGANLWILACAIIIASVGLNVNSTAVIIGAMLISPLMGPIVGAGFALGTYNFLLLKIAIKNLIIATIVSLLVSAIYFYVSPFKDVQSELLARTSPTIYDVLIAFFGGLVGVISITRVEKGNPIPGVAIATALMPPLCTAGYGLATFNISYFLGAFYLYTINCFFICIATFFVIKYLKYPTSSTLDTQKERRIRYGISMLIVVMIVPSFYLAYTLFEEKKFTKTVEEFIDSEFNDRGYTVIYKKINYNTKPKKVELAFLDKKLTEENILLYNRLLKERGLDNVELTFKQDEKDIKSEILNELSKQDRSYAEKDIIINDLKKELSKYKVDEPNLINEINVLFPNIEEVSIGKVERYIKTDSITMNWFFLFNQKEKTKAVDGKLLNNWLKTRLKADTILLVQGNNPIQEKGNNQIK</sequence>
<accession>A0A378RMJ9</accession>
<name>A0A378RMJ9_MYROD</name>
<evidence type="ECO:0000313" key="3">
    <source>
        <dbReference type="EMBL" id="STZ26880.1"/>
    </source>
</evidence>
<feature type="transmembrane region" description="Helical" evidence="1">
    <location>
        <begin position="29"/>
        <end position="50"/>
    </location>
</feature>
<dbReference type="AlphaFoldDB" id="A0A378RMJ9"/>
<feature type="transmembrane region" description="Helical" evidence="1">
    <location>
        <begin position="90"/>
        <end position="108"/>
    </location>
</feature>
<reference evidence="3 4" key="1">
    <citation type="submission" date="2018-06" db="EMBL/GenBank/DDBJ databases">
        <authorList>
            <consortium name="Pathogen Informatics"/>
            <person name="Doyle S."/>
        </authorList>
    </citation>
    <scope>NUCLEOTIDE SEQUENCE [LARGE SCALE GENOMIC DNA]</scope>
    <source>
        <strain evidence="3 4">NCTC11179</strain>
    </source>
</reference>
<feature type="transmembrane region" description="Helical" evidence="1">
    <location>
        <begin position="128"/>
        <end position="145"/>
    </location>
</feature>
<feature type="transmembrane region" description="Helical" evidence="1">
    <location>
        <begin position="157"/>
        <end position="175"/>
    </location>
</feature>
<dbReference type="EMBL" id="CP068108">
    <property type="protein sequence ID" value="QQU01521.1"/>
    <property type="molecule type" value="Genomic_DNA"/>
</dbReference>
<evidence type="ECO:0000313" key="4">
    <source>
        <dbReference type="Proteomes" id="UP000255024"/>
    </source>
</evidence>
<dbReference type="PANTHER" id="PTHR20992">
    <property type="entry name" value="AT15442P-RELATED"/>
    <property type="match status" value="1"/>
</dbReference>
<keyword evidence="1" id="KW-0472">Membrane</keyword>
<dbReference type="Proteomes" id="UP000596202">
    <property type="component" value="Chromosome"/>
</dbReference>
<feature type="transmembrane region" description="Helical" evidence="1">
    <location>
        <begin position="181"/>
        <end position="204"/>
    </location>
</feature>
<dbReference type="Proteomes" id="UP000255024">
    <property type="component" value="Unassembled WGS sequence"/>
</dbReference>
<dbReference type="RefSeq" id="WP_002992104.1">
    <property type="nucleotide sequence ID" value="NZ_CP068107.1"/>
</dbReference>
<keyword evidence="1" id="KW-0812">Transmembrane</keyword>
<reference evidence="2 5" key="2">
    <citation type="submission" date="2021-01" db="EMBL/GenBank/DDBJ databases">
        <title>FDA dAtabase for Regulatory Grade micrObial Sequences (FDA-ARGOS): Supporting development and validation of Infectious Disease Dx tests.</title>
        <authorList>
            <person name="Sproer C."/>
            <person name="Gronow S."/>
            <person name="Severitt S."/>
            <person name="Schroder I."/>
            <person name="Tallon L."/>
            <person name="Sadzewicz L."/>
            <person name="Zhao X."/>
            <person name="Boylan J."/>
            <person name="Ott S."/>
            <person name="Bowen H."/>
            <person name="Vavikolanu K."/>
            <person name="Mehta A."/>
            <person name="Aluvathingal J."/>
            <person name="Nadendla S."/>
            <person name="Lowell S."/>
            <person name="Myers T."/>
            <person name="Yan Y."/>
            <person name="Sichtig H."/>
        </authorList>
    </citation>
    <scope>NUCLEOTIDE SEQUENCE [LARGE SCALE GENOMIC DNA]</scope>
    <source>
        <strain evidence="2 5">FDAARGOS_1131</strain>
    </source>
</reference>
<organism evidence="3 4">
    <name type="scientific">Myroides odoratus</name>
    <name type="common">Flavobacterium odoratum</name>
    <dbReference type="NCBI Taxonomy" id="256"/>
    <lineage>
        <taxon>Bacteria</taxon>
        <taxon>Pseudomonadati</taxon>
        <taxon>Bacteroidota</taxon>
        <taxon>Flavobacteriia</taxon>
        <taxon>Flavobacteriales</taxon>
        <taxon>Flavobacteriaceae</taxon>
        <taxon>Myroides</taxon>
    </lineage>
</organism>
<gene>
    <name evidence="2" type="ORF">I6I88_07210</name>
    <name evidence="3" type="ORF">NCTC11179_00407</name>
</gene>
<dbReference type="EMBL" id="UGQL01000001">
    <property type="protein sequence ID" value="STZ26880.1"/>
    <property type="molecule type" value="Genomic_DNA"/>
</dbReference>
<feature type="transmembrane region" description="Helical" evidence="1">
    <location>
        <begin position="225"/>
        <end position="246"/>
    </location>
</feature>
<evidence type="ECO:0000256" key="1">
    <source>
        <dbReference type="SAM" id="Phobius"/>
    </source>
</evidence>
<dbReference type="PANTHER" id="PTHR20992:SF9">
    <property type="entry name" value="AT15442P-RELATED"/>
    <property type="match status" value="1"/>
</dbReference>
<evidence type="ECO:0000313" key="5">
    <source>
        <dbReference type="Proteomes" id="UP000596202"/>
    </source>
</evidence>
<dbReference type="Pfam" id="PF04087">
    <property type="entry name" value="DUF389"/>
    <property type="match status" value="1"/>
</dbReference>
<proteinExistence type="predicted"/>
<keyword evidence="4" id="KW-1185">Reference proteome</keyword>
<protein>
    <submittedName>
        <fullName evidence="2">DUF389 domain-containing protein</fullName>
    </submittedName>
</protein>
<dbReference type="GeneID" id="93527439"/>
<feature type="transmembrane region" description="Helical" evidence="1">
    <location>
        <begin position="56"/>
        <end position="78"/>
    </location>
</feature>
<dbReference type="OrthoDB" id="9790659at2"/>
<evidence type="ECO:0000313" key="2">
    <source>
        <dbReference type="EMBL" id="QQU01521.1"/>
    </source>
</evidence>
<dbReference type="InterPro" id="IPR005240">
    <property type="entry name" value="DUF389"/>
</dbReference>